<feature type="chain" id="PRO_5047042358" evidence="11">
    <location>
        <begin position="24"/>
        <end position="740"/>
    </location>
</feature>
<dbReference type="PANTHER" id="PTHR47154">
    <property type="entry name" value="G-PROTEIN COUPLED RECEPTOR MTH-RELATED"/>
    <property type="match status" value="1"/>
</dbReference>
<dbReference type="Gene3D" id="1.20.1070.10">
    <property type="entry name" value="Rhodopsin 7-helix transmembrane proteins"/>
    <property type="match status" value="1"/>
</dbReference>
<evidence type="ECO:0000256" key="4">
    <source>
        <dbReference type="ARBA" id="ARBA00022729"/>
    </source>
</evidence>
<evidence type="ECO:0000313" key="13">
    <source>
        <dbReference type="Proteomes" id="UP000829291"/>
    </source>
</evidence>
<keyword evidence="8 14" id="KW-0675">Receptor</keyword>
<dbReference type="CDD" id="cd15039">
    <property type="entry name" value="7tmB3_Methuselah-like"/>
    <property type="match status" value="1"/>
</dbReference>
<feature type="signal peptide" evidence="11">
    <location>
        <begin position="1"/>
        <end position="23"/>
    </location>
</feature>
<evidence type="ECO:0000256" key="9">
    <source>
        <dbReference type="ARBA" id="ARBA00023224"/>
    </source>
</evidence>
<feature type="transmembrane region" description="Helical" evidence="10">
    <location>
        <begin position="666"/>
        <end position="689"/>
    </location>
</feature>
<evidence type="ECO:0000256" key="6">
    <source>
        <dbReference type="ARBA" id="ARBA00023040"/>
    </source>
</evidence>
<dbReference type="GeneID" id="107219033"/>
<evidence type="ECO:0000256" key="3">
    <source>
        <dbReference type="ARBA" id="ARBA00022692"/>
    </source>
</evidence>
<comment type="similarity">
    <text evidence="2">Belongs to the G-protein coupled receptor 2 family. Mth subfamily.</text>
</comment>
<protein>
    <submittedName>
        <fullName evidence="14">G-protein coupled receptor Mth2</fullName>
    </submittedName>
</protein>
<keyword evidence="6" id="KW-0297">G-protein coupled receptor</keyword>
<dbReference type="PANTHER" id="PTHR47154:SF2">
    <property type="entry name" value="G-PROTEIN COUPLED RECEPTOR MTH-RELATED"/>
    <property type="match status" value="1"/>
</dbReference>
<evidence type="ECO:0000256" key="11">
    <source>
        <dbReference type="SAM" id="SignalP"/>
    </source>
</evidence>
<feature type="transmembrane region" description="Helical" evidence="10">
    <location>
        <begin position="438"/>
        <end position="458"/>
    </location>
</feature>
<feature type="domain" description="G-protein coupled receptors family 2 profile 2" evidence="12">
    <location>
        <begin position="401"/>
        <end position="691"/>
    </location>
</feature>
<evidence type="ECO:0000259" key="12">
    <source>
        <dbReference type="PROSITE" id="PS50261"/>
    </source>
</evidence>
<dbReference type="Proteomes" id="UP000829291">
    <property type="component" value="Chromosome 2"/>
</dbReference>
<evidence type="ECO:0000256" key="2">
    <source>
        <dbReference type="ARBA" id="ARBA00008979"/>
    </source>
</evidence>
<comment type="subcellular location">
    <subcellularLocation>
        <location evidence="1">Membrane</location>
        <topology evidence="1">Multi-pass membrane protein</topology>
    </subcellularLocation>
</comment>
<evidence type="ECO:0000256" key="8">
    <source>
        <dbReference type="ARBA" id="ARBA00023170"/>
    </source>
</evidence>
<feature type="transmembrane region" description="Helical" evidence="10">
    <location>
        <begin position="632"/>
        <end position="654"/>
    </location>
</feature>
<accession>A0ABM3FGW9</accession>
<dbReference type="InterPro" id="IPR051384">
    <property type="entry name" value="Mth_GPCR"/>
</dbReference>
<dbReference type="InterPro" id="IPR000832">
    <property type="entry name" value="GPCR_2_secretin-like"/>
</dbReference>
<keyword evidence="5 10" id="KW-1133">Transmembrane helix</keyword>
<feature type="transmembrane region" description="Helical" evidence="10">
    <location>
        <begin position="406"/>
        <end position="426"/>
    </location>
</feature>
<keyword evidence="9" id="KW-0807">Transducer</keyword>
<sequence length="740" mass="83192">MAPYRTNLIEVSNLLVFLTLLAAETSPVKVDESRPPRRCCDPGSLVTFDGESYACKTPPPDAPEFFEPLNFGQKTPGIPACENGANLTSIPLANANSTHLLSDFCIDVILNSEDGIETRRNDSPDLLYCTRNLDANLTDGSLDEPRHLPTVSKIRRCCDRGEIFRIDRRACVPLEDSDRDISTGSLVRSIGFADFLYVKRGPPMCQHAIVDQEVNQTDVSIVNGRIQVTATNSNGVVDLLATDESACLESGSSPGLLVVRVCRGVEYCRGNTCLRKCCREDEALVETSCKKLPAELTTPKLHEEVRNLSNPAENSTEQVFNSTEYGLLVGKPCSYGMYAVLKDEKWHLVPEGKLHVPGYQTYGHHQHCMDMFYNSSLGPDGLYPFVCFEDPPLEENYSEERFHVNAVLQMIGCTFLLVTLLVYVCLPTLQNLHGKTLMCHVGSLFVAMACLAIVGVVIPNESQTQREDEVDLENVCTFLGYTMLFSFLSAFFWLNVMCFDIWWTFGSLRHSGRTNTKRQEDHKRFMFYCLYAWGFAVIFVIVAIAADYTEFLPAQLRPGMGVQRCWFSSGYSFHGEILFFTGPVSIQLIVNVVLFILTARRCSMVKADIQRRVKMNTSDSRSRRFHADKNKLILNVKLFVVMGISWILEVISYFLNHYLTNVSWKTEFFCVSDVFNCLQGLMIFVLFVLKKKVLHALRRKFAKGVESRQCSTAGVHDPYRVRKSPSTSTILSTFAVSSSP</sequence>
<feature type="transmembrane region" description="Helical" evidence="10">
    <location>
        <begin position="577"/>
        <end position="597"/>
    </location>
</feature>
<reference evidence="14" key="1">
    <citation type="submission" date="2025-08" db="UniProtKB">
        <authorList>
            <consortium name="RefSeq"/>
        </authorList>
    </citation>
    <scope>IDENTIFICATION</scope>
    <source>
        <tissue evidence="14">Thorax and Abdomen</tissue>
    </source>
</reference>
<evidence type="ECO:0000256" key="10">
    <source>
        <dbReference type="SAM" id="Phobius"/>
    </source>
</evidence>
<dbReference type="RefSeq" id="XP_046587260.1">
    <property type="nucleotide sequence ID" value="XM_046731304.1"/>
</dbReference>
<evidence type="ECO:0000256" key="1">
    <source>
        <dbReference type="ARBA" id="ARBA00004141"/>
    </source>
</evidence>
<organism evidence="13 14">
    <name type="scientific">Neodiprion lecontei</name>
    <name type="common">Redheaded pine sawfly</name>
    <dbReference type="NCBI Taxonomy" id="441921"/>
    <lineage>
        <taxon>Eukaryota</taxon>
        <taxon>Metazoa</taxon>
        <taxon>Ecdysozoa</taxon>
        <taxon>Arthropoda</taxon>
        <taxon>Hexapoda</taxon>
        <taxon>Insecta</taxon>
        <taxon>Pterygota</taxon>
        <taxon>Neoptera</taxon>
        <taxon>Endopterygota</taxon>
        <taxon>Hymenoptera</taxon>
        <taxon>Tenthredinoidea</taxon>
        <taxon>Diprionidae</taxon>
        <taxon>Diprioninae</taxon>
        <taxon>Neodiprion</taxon>
    </lineage>
</organism>
<feature type="transmembrane region" description="Helical" evidence="10">
    <location>
        <begin position="525"/>
        <end position="546"/>
    </location>
</feature>
<dbReference type="Gene3D" id="2.170.180.11">
    <property type="entry name" value="Methuselah ectodomain, domain 2"/>
    <property type="match status" value="1"/>
</dbReference>
<dbReference type="InterPro" id="IPR023311">
    <property type="entry name" value="Methusela_ecto_dom_2"/>
</dbReference>
<proteinExistence type="inferred from homology"/>
<dbReference type="PROSITE" id="PS50261">
    <property type="entry name" value="G_PROTEIN_RECEP_F2_4"/>
    <property type="match status" value="1"/>
</dbReference>
<evidence type="ECO:0000256" key="7">
    <source>
        <dbReference type="ARBA" id="ARBA00023136"/>
    </source>
</evidence>
<keyword evidence="3 10" id="KW-0812">Transmembrane</keyword>
<feature type="transmembrane region" description="Helical" evidence="10">
    <location>
        <begin position="478"/>
        <end position="505"/>
    </location>
</feature>
<dbReference type="Pfam" id="PF00002">
    <property type="entry name" value="7tm_2"/>
    <property type="match status" value="1"/>
</dbReference>
<keyword evidence="7 10" id="KW-0472">Membrane</keyword>
<dbReference type="InterPro" id="IPR017981">
    <property type="entry name" value="GPCR_2-like_7TM"/>
</dbReference>
<evidence type="ECO:0000256" key="5">
    <source>
        <dbReference type="ARBA" id="ARBA00022989"/>
    </source>
</evidence>
<keyword evidence="13" id="KW-1185">Reference proteome</keyword>
<evidence type="ECO:0000313" key="14">
    <source>
        <dbReference type="RefSeq" id="XP_046587260.1"/>
    </source>
</evidence>
<name>A0ABM3FGW9_NEOLC</name>
<gene>
    <name evidence="14" type="primary">LOC107219033</name>
</gene>
<keyword evidence="4 11" id="KW-0732">Signal</keyword>